<evidence type="ECO:0000256" key="1">
    <source>
        <dbReference type="SAM" id="MobiDB-lite"/>
    </source>
</evidence>
<comment type="caution">
    <text evidence="2">The sequence shown here is derived from an EMBL/GenBank/DDBJ whole genome shotgun (WGS) entry which is preliminary data.</text>
</comment>
<gene>
    <name evidence="2" type="ORF">PanWU01x14_152650</name>
</gene>
<evidence type="ECO:0000313" key="2">
    <source>
        <dbReference type="EMBL" id="PON60468.1"/>
    </source>
</evidence>
<sequence>AKIHSPYIVHPRAHCQPSSPTRPPAVTRRCQRSHVGYNRYEPPRLTGAGSSRSFRHRAEESLTVSSFDV</sequence>
<protein>
    <submittedName>
        <fullName evidence="2">Uncharacterized protein</fullName>
    </submittedName>
</protein>
<feature type="non-terminal residue" evidence="2">
    <location>
        <position position="1"/>
    </location>
</feature>
<accession>A0A2P5CHH8</accession>
<organism evidence="2 3">
    <name type="scientific">Parasponia andersonii</name>
    <name type="common">Sponia andersonii</name>
    <dbReference type="NCBI Taxonomy" id="3476"/>
    <lineage>
        <taxon>Eukaryota</taxon>
        <taxon>Viridiplantae</taxon>
        <taxon>Streptophyta</taxon>
        <taxon>Embryophyta</taxon>
        <taxon>Tracheophyta</taxon>
        <taxon>Spermatophyta</taxon>
        <taxon>Magnoliopsida</taxon>
        <taxon>eudicotyledons</taxon>
        <taxon>Gunneridae</taxon>
        <taxon>Pentapetalae</taxon>
        <taxon>rosids</taxon>
        <taxon>fabids</taxon>
        <taxon>Rosales</taxon>
        <taxon>Cannabaceae</taxon>
        <taxon>Parasponia</taxon>
    </lineage>
</organism>
<name>A0A2P5CHH8_PARAD</name>
<reference evidence="3" key="1">
    <citation type="submission" date="2016-06" db="EMBL/GenBank/DDBJ databases">
        <title>Parallel loss of symbiosis genes in relatives of nitrogen-fixing non-legume Parasponia.</title>
        <authorList>
            <person name="Van Velzen R."/>
            <person name="Holmer R."/>
            <person name="Bu F."/>
            <person name="Rutten L."/>
            <person name="Van Zeijl A."/>
            <person name="Liu W."/>
            <person name="Santuari L."/>
            <person name="Cao Q."/>
            <person name="Sharma T."/>
            <person name="Shen D."/>
            <person name="Roswanjaya Y."/>
            <person name="Wardhani T."/>
            <person name="Kalhor M.S."/>
            <person name="Jansen J."/>
            <person name="Van den Hoogen J."/>
            <person name="Gungor B."/>
            <person name="Hartog M."/>
            <person name="Hontelez J."/>
            <person name="Verver J."/>
            <person name="Yang W.-C."/>
            <person name="Schijlen E."/>
            <person name="Repin R."/>
            <person name="Schilthuizen M."/>
            <person name="Schranz E."/>
            <person name="Heidstra R."/>
            <person name="Miyata K."/>
            <person name="Fedorova E."/>
            <person name="Kohlen W."/>
            <person name="Bisseling T."/>
            <person name="Smit S."/>
            <person name="Geurts R."/>
        </authorList>
    </citation>
    <scope>NUCLEOTIDE SEQUENCE [LARGE SCALE GENOMIC DNA]</scope>
    <source>
        <strain evidence="3">cv. WU1-14</strain>
    </source>
</reference>
<dbReference type="EMBL" id="JXTB01000130">
    <property type="protein sequence ID" value="PON60468.1"/>
    <property type="molecule type" value="Genomic_DNA"/>
</dbReference>
<keyword evidence="3" id="KW-1185">Reference proteome</keyword>
<proteinExistence type="predicted"/>
<evidence type="ECO:0000313" key="3">
    <source>
        <dbReference type="Proteomes" id="UP000237105"/>
    </source>
</evidence>
<feature type="region of interest" description="Disordered" evidence="1">
    <location>
        <begin position="38"/>
        <end position="69"/>
    </location>
</feature>
<dbReference type="Proteomes" id="UP000237105">
    <property type="component" value="Unassembled WGS sequence"/>
</dbReference>
<dbReference type="AlphaFoldDB" id="A0A2P5CHH8"/>